<evidence type="ECO:0000256" key="2">
    <source>
        <dbReference type="ARBA" id="ARBA00008432"/>
    </source>
</evidence>
<dbReference type="InterPro" id="IPR004737">
    <property type="entry name" value="NO3_transporter_NarK/NarU-like"/>
</dbReference>
<keyword evidence="11" id="KW-1185">Reference proteome</keyword>
<comment type="subcellular location">
    <subcellularLocation>
        <location evidence="1 8">Cell membrane</location>
        <topology evidence="1 8">Multi-pass membrane protein</topology>
    </subcellularLocation>
</comment>
<comment type="similarity">
    <text evidence="2 8">Belongs to the major facilitator superfamily. Nitrate/nitrite porter (TC 2.A.1.8) family.</text>
</comment>
<evidence type="ECO:0000256" key="6">
    <source>
        <dbReference type="ARBA" id="ARBA00023063"/>
    </source>
</evidence>
<feature type="transmembrane region" description="Helical" evidence="8">
    <location>
        <begin position="327"/>
        <end position="348"/>
    </location>
</feature>
<feature type="transmembrane region" description="Helical" evidence="8">
    <location>
        <begin position="53"/>
        <end position="71"/>
    </location>
</feature>
<feature type="transmembrane region" description="Helical" evidence="8">
    <location>
        <begin position="360"/>
        <end position="379"/>
    </location>
</feature>
<organism evidence="10 11">
    <name type="scientific">Evansella vedderi</name>
    <dbReference type="NCBI Taxonomy" id="38282"/>
    <lineage>
        <taxon>Bacteria</taxon>
        <taxon>Bacillati</taxon>
        <taxon>Bacillota</taxon>
        <taxon>Bacilli</taxon>
        <taxon>Bacillales</taxon>
        <taxon>Bacillaceae</taxon>
        <taxon>Evansella</taxon>
    </lineage>
</organism>
<evidence type="ECO:0000256" key="4">
    <source>
        <dbReference type="ARBA" id="ARBA00022692"/>
    </source>
</evidence>
<sequence length="502" mass="55524">MSVKELFQFKNPRTRTLHLTWGAFFVSFFAWFNMAPLAGTMIDSVGWLTADHLAALAILNVALTIPARIIIGMVLDKYGPRKVFSVLLVIMAIPTFMFAFGNTWMQLFVSRLLLSSIGASFVVGIRMVSEWFPPKSVGFAEGFYAGWGNFGSAVAAIVLPWMAITAFGGDEGWRYAIAFSGLVCIIYGFIYWFSVSDTPEGKTYQKPRKVAAMEVSTYGDMIQLIIWTVPLVGALALLTWRLQNLDFLSEQAMYIIFVVLAISLVYQIIQILRVNLPILRKGVPEDDKYKFRNVAALNTTYFANFGAELAIVSMLPLFFLITFELSVTAAGLIASSFAFVNLFARPLGGWLSDKMSRRKTVMLLYMFGIGIGLVGMGFINSEWPLILAIAVTVLTSMFIQGAEGATFAVIPLIKKRITGQISGMAGAYGNVGAVVYLTIYTLVTPQTFFFILAGGAFISFFYCLFFLEEPKGAHGDEYILSSVDREQQATENLDVNEKTKSA</sequence>
<keyword evidence="7 8" id="KW-0472">Membrane</keyword>
<evidence type="ECO:0000256" key="1">
    <source>
        <dbReference type="ARBA" id="ARBA00004651"/>
    </source>
</evidence>
<dbReference type="InterPro" id="IPR020846">
    <property type="entry name" value="MFS_dom"/>
</dbReference>
<keyword evidence="5 8" id="KW-1133">Transmembrane helix</keyword>
<feature type="transmembrane region" description="Helical" evidence="8">
    <location>
        <begin position="83"/>
        <end position="100"/>
    </location>
</feature>
<dbReference type="InterPro" id="IPR044772">
    <property type="entry name" value="NO3_transporter"/>
</dbReference>
<evidence type="ECO:0000313" key="11">
    <source>
        <dbReference type="Proteomes" id="UP001230005"/>
    </source>
</evidence>
<feature type="transmembrane region" description="Helical" evidence="8">
    <location>
        <begin position="295"/>
        <end position="321"/>
    </location>
</feature>
<feature type="transmembrane region" description="Helical" evidence="8">
    <location>
        <begin position="449"/>
        <end position="467"/>
    </location>
</feature>
<proteinExistence type="inferred from homology"/>
<keyword evidence="6 8" id="KW-0534">Nitrate assimilation</keyword>
<accession>A0ABT9ZW27</accession>
<dbReference type="RefSeq" id="WP_307326352.1">
    <property type="nucleotide sequence ID" value="NZ_JAUSUG010000010.1"/>
</dbReference>
<name>A0ABT9ZW27_9BACI</name>
<feature type="transmembrane region" description="Helical" evidence="8">
    <location>
        <begin position="112"/>
        <end position="132"/>
    </location>
</feature>
<keyword evidence="8" id="KW-1003">Cell membrane</keyword>
<dbReference type="PANTHER" id="PTHR23515">
    <property type="entry name" value="HIGH-AFFINITY NITRATE TRANSPORTER 2.3"/>
    <property type="match status" value="1"/>
</dbReference>
<dbReference type="SUPFAM" id="SSF103473">
    <property type="entry name" value="MFS general substrate transporter"/>
    <property type="match status" value="1"/>
</dbReference>
<feature type="transmembrane region" description="Helical" evidence="8">
    <location>
        <begin position="425"/>
        <end position="443"/>
    </location>
</feature>
<keyword evidence="4 8" id="KW-0812">Transmembrane</keyword>
<feature type="transmembrane region" description="Helical" evidence="8">
    <location>
        <begin position="144"/>
        <end position="167"/>
    </location>
</feature>
<feature type="transmembrane region" description="Helical" evidence="8">
    <location>
        <begin position="21"/>
        <end position="41"/>
    </location>
</feature>
<evidence type="ECO:0000313" key="10">
    <source>
        <dbReference type="EMBL" id="MDQ0255427.1"/>
    </source>
</evidence>
<evidence type="ECO:0000256" key="3">
    <source>
        <dbReference type="ARBA" id="ARBA00022448"/>
    </source>
</evidence>
<comment type="caution">
    <text evidence="10">The sequence shown here is derived from an EMBL/GenBank/DDBJ whole genome shotgun (WGS) entry which is preliminary data.</text>
</comment>
<comment type="caution">
    <text evidence="8">Lacks conserved residue(s) required for the propagation of feature annotation.</text>
</comment>
<feature type="domain" description="Major facilitator superfamily (MFS) profile" evidence="9">
    <location>
        <begin position="16"/>
        <end position="471"/>
    </location>
</feature>
<dbReference type="InterPro" id="IPR036259">
    <property type="entry name" value="MFS_trans_sf"/>
</dbReference>
<dbReference type="Proteomes" id="UP001230005">
    <property type="component" value="Unassembled WGS sequence"/>
</dbReference>
<feature type="transmembrane region" description="Helical" evidence="8">
    <location>
        <begin position="252"/>
        <end position="274"/>
    </location>
</feature>
<protein>
    <recommendedName>
        <fullName evidence="8">Nitrate/nitrite transporter</fullName>
    </recommendedName>
</protein>
<evidence type="ECO:0000256" key="7">
    <source>
        <dbReference type="ARBA" id="ARBA00023136"/>
    </source>
</evidence>
<feature type="transmembrane region" description="Helical" evidence="8">
    <location>
        <begin position="215"/>
        <end position="240"/>
    </location>
</feature>
<dbReference type="Pfam" id="PF07690">
    <property type="entry name" value="MFS_1"/>
    <property type="match status" value="2"/>
</dbReference>
<dbReference type="EMBL" id="JAUSUG010000010">
    <property type="protein sequence ID" value="MDQ0255427.1"/>
    <property type="molecule type" value="Genomic_DNA"/>
</dbReference>
<dbReference type="InterPro" id="IPR011701">
    <property type="entry name" value="MFS"/>
</dbReference>
<evidence type="ECO:0000256" key="8">
    <source>
        <dbReference type="RuleBase" id="RU366033"/>
    </source>
</evidence>
<gene>
    <name evidence="10" type="ORF">J2S74_002809</name>
</gene>
<dbReference type="Gene3D" id="1.20.1250.20">
    <property type="entry name" value="MFS general substrate transporter like domains"/>
    <property type="match status" value="2"/>
</dbReference>
<evidence type="ECO:0000259" key="9">
    <source>
        <dbReference type="PROSITE" id="PS50850"/>
    </source>
</evidence>
<dbReference type="PROSITE" id="PS50850">
    <property type="entry name" value="MFS"/>
    <property type="match status" value="1"/>
</dbReference>
<evidence type="ECO:0000256" key="5">
    <source>
        <dbReference type="ARBA" id="ARBA00022989"/>
    </source>
</evidence>
<dbReference type="NCBIfam" id="TIGR00886">
    <property type="entry name" value="2A0108"/>
    <property type="match status" value="1"/>
</dbReference>
<reference evidence="10 11" key="1">
    <citation type="submission" date="2023-07" db="EMBL/GenBank/DDBJ databases">
        <title>Genomic Encyclopedia of Type Strains, Phase IV (KMG-IV): sequencing the most valuable type-strain genomes for metagenomic binning, comparative biology and taxonomic classification.</title>
        <authorList>
            <person name="Goeker M."/>
        </authorList>
    </citation>
    <scope>NUCLEOTIDE SEQUENCE [LARGE SCALE GENOMIC DNA]</scope>
    <source>
        <strain evidence="10 11">DSM 9768</strain>
    </source>
</reference>
<feature type="transmembrane region" description="Helical" evidence="8">
    <location>
        <begin position="385"/>
        <end position="413"/>
    </location>
</feature>
<feature type="transmembrane region" description="Helical" evidence="8">
    <location>
        <begin position="173"/>
        <end position="194"/>
    </location>
</feature>
<keyword evidence="3 8" id="KW-0813">Transport</keyword>